<dbReference type="InterPro" id="IPR027417">
    <property type="entry name" value="P-loop_NTPase"/>
</dbReference>
<dbReference type="GO" id="GO:0005525">
    <property type="term" value="F:GTP binding"/>
    <property type="evidence" value="ECO:0007669"/>
    <property type="project" value="UniProtKB-KW"/>
</dbReference>
<proteinExistence type="predicted"/>
<evidence type="ECO:0000256" key="3">
    <source>
        <dbReference type="SAM" id="MobiDB-lite"/>
    </source>
</evidence>
<dbReference type="GO" id="GO:0003743">
    <property type="term" value="F:translation initiation factor activity"/>
    <property type="evidence" value="ECO:0007669"/>
    <property type="project" value="TreeGrafter"/>
</dbReference>
<name>A0A2P5ETZ2_TREOI</name>
<dbReference type="InParanoid" id="A0A2P5ETZ2"/>
<dbReference type="PANTHER" id="PTHR43381:SF4">
    <property type="entry name" value="EUKARYOTIC TRANSLATION INITIATION FACTOR 5B"/>
    <property type="match status" value="1"/>
</dbReference>
<evidence type="ECO:0000313" key="4">
    <source>
        <dbReference type="EMBL" id="PON89011.1"/>
    </source>
</evidence>
<keyword evidence="2" id="KW-0342">GTP-binding</keyword>
<evidence type="ECO:0000313" key="5">
    <source>
        <dbReference type="Proteomes" id="UP000237000"/>
    </source>
</evidence>
<accession>A0A2P5ETZ2</accession>
<feature type="region of interest" description="Disordered" evidence="3">
    <location>
        <begin position="1"/>
        <end position="51"/>
    </location>
</feature>
<evidence type="ECO:0000256" key="1">
    <source>
        <dbReference type="ARBA" id="ARBA00022741"/>
    </source>
</evidence>
<keyword evidence="1" id="KW-0547">Nucleotide-binding</keyword>
<dbReference type="Gene3D" id="3.40.50.300">
    <property type="entry name" value="P-loop containing nucleotide triphosphate hydrolases"/>
    <property type="match status" value="1"/>
</dbReference>
<dbReference type="InterPro" id="IPR015760">
    <property type="entry name" value="TIF_IF2"/>
</dbReference>
<dbReference type="GO" id="GO:0005739">
    <property type="term" value="C:mitochondrion"/>
    <property type="evidence" value="ECO:0007669"/>
    <property type="project" value="TreeGrafter"/>
</dbReference>
<dbReference type="OrthoDB" id="4928at2759"/>
<sequence>METQEEIARRKEAEEKAKREEEERLKREEEEWRREEELRRHPDEETKRRDEVCLSRHRAMAIELAAIERCLKAKRKTNATSSTSSATAKTNTTSSINTGNKTKLLLDCTRAGTTKDDDDQEGDHDHDAARSAGRIITQQQVGATHIPLENILERSKGLTTSDEFRLPGLLVIDTPWHEFSFSTKLRSSSRALGLVDIAVLVVDIMHGLDP</sequence>
<dbReference type="EMBL" id="JXTC01000099">
    <property type="protein sequence ID" value="PON89011.1"/>
    <property type="molecule type" value="Genomic_DNA"/>
</dbReference>
<gene>
    <name evidence="4" type="ORF">TorRG33x02_152400</name>
</gene>
<organism evidence="4 5">
    <name type="scientific">Trema orientale</name>
    <name type="common">Charcoal tree</name>
    <name type="synonym">Celtis orientalis</name>
    <dbReference type="NCBI Taxonomy" id="63057"/>
    <lineage>
        <taxon>Eukaryota</taxon>
        <taxon>Viridiplantae</taxon>
        <taxon>Streptophyta</taxon>
        <taxon>Embryophyta</taxon>
        <taxon>Tracheophyta</taxon>
        <taxon>Spermatophyta</taxon>
        <taxon>Magnoliopsida</taxon>
        <taxon>eudicotyledons</taxon>
        <taxon>Gunneridae</taxon>
        <taxon>Pentapetalae</taxon>
        <taxon>rosids</taxon>
        <taxon>fabids</taxon>
        <taxon>Rosales</taxon>
        <taxon>Cannabaceae</taxon>
        <taxon>Trema</taxon>
    </lineage>
</organism>
<protein>
    <submittedName>
        <fullName evidence="4">Uncharacterized protein</fullName>
    </submittedName>
</protein>
<dbReference type="AlphaFoldDB" id="A0A2P5ETZ2"/>
<dbReference type="Proteomes" id="UP000237000">
    <property type="component" value="Unassembled WGS sequence"/>
</dbReference>
<keyword evidence="5" id="KW-1185">Reference proteome</keyword>
<comment type="caution">
    <text evidence="4">The sequence shown here is derived from an EMBL/GenBank/DDBJ whole genome shotgun (WGS) entry which is preliminary data.</text>
</comment>
<dbReference type="PANTHER" id="PTHR43381">
    <property type="entry name" value="TRANSLATION INITIATION FACTOR IF-2-RELATED"/>
    <property type="match status" value="1"/>
</dbReference>
<reference evidence="5" key="1">
    <citation type="submission" date="2016-06" db="EMBL/GenBank/DDBJ databases">
        <title>Parallel loss of symbiosis genes in relatives of nitrogen-fixing non-legume Parasponia.</title>
        <authorList>
            <person name="Van Velzen R."/>
            <person name="Holmer R."/>
            <person name="Bu F."/>
            <person name="Rutten L."/>
            <person name="Van Zeijl A."/>
            <person name="Liu W."/>
            <person name="Santuari L."/>
            <person name="Cao Q."/>
            <person name="Sharma T."/>
            <person name="Shen D."/>
            <person name="Roswanjaya Y."/>
            <person name="Wardhani T."/>
            <person name="Kalhor M.S."/>
            <person name="Jansen J."/>
            <person name="Van den Hoogen J."/>
            <person name="Gungor B."/>
            <person name="Hartog M."/>
            <person name="Hontelez J."/>
            <person name="Verver J."/>
            <person name="Yang W.-C."/>
            <person name="Schijlen E."/>
            <person name="Repin R."/>
            <person name="Schilthuizen M."/>
            <person name="Schranz E."/>
            <person name="Heidstra R."/>
            <person name="Miyata K."/>
            <person name="Fedorova E."/>
            <person name="Kohlen W."/>
            <person name="Bisseling T."/>
            <person name="Smit S."/>
            <person name="Geurts R."/>
        </authorList>
    </citation>
    <scope>NUCLEOTIDE SEQUENCE [LARGE SCALE GENOMIC DNA]</scope>
    <source>
        <strain evidence="5">cv. RG33-2</strain>
    </source>
</reference>
<evidence type="ECO:0000256" key="2">
    <source>
        <dbReference type="ARBA" id="ARBA00023134"/>
    </source>
</evidence>
<dbReference type="STRING" id="63057.A0A2P5ETZ2"/>
<feature type="region of interest" description="Disordered" evidence="3">
    <location>
        <begin position="75"/>
        <end position="99"/>
    </location>
</feature>
<feature type="compositionally biased region" description="Low complexity" evidence="3">
    <location>
        <begin position="78"/>
        <end position="98"/>
    </location>
</feature>